<keyword evidence="1" id="KW-0808">Transferase</keyword>
<dbReference type="OrthoDB" id="9808747at2"/>
<dbReference type="InterPro" id="IPR043519">
    <property type="entry name" value="NT_sf"/>
</dbReference>
<evidence type="ECO:0000259" key="3">
    <source>
        <dbReference type="SMART" id="SM00483"/>
    </source>
</evidence>
<sequence length="582" mass="65216">MTTISPAISSYCKLSLSEIYYHMSACYKYQGRTTLSRTYEKMAIEVSKVKDDIGSYLTASESDKLLHLSEDIKNDLTEFTATGTLKKYMRLIQKVPVALLEVLDVNGFGSGLVRKLHEELNIDTIEQLKSLILSGRLKRVRGISNAKIDQLKRSLKLYKSKGSRLLLWDAILQGNEILRVVRLIPEVEAASLSGSLRRGGETVGDIDMVVDVAEEDRERFLQHLMQIPQVQSLAVAGRKKVSVVLYNDTQLDIRIADGHSYGATLLYYTGSLEHVSQLSERAQKKGFNLSAEGLFHGETGAWVAGRTEEDVYRRLGLSHIPPELREGGREMFRAARNMLPELINASQIKGDMRIQTAYGKGEDDIPCIAHYALNAFPHYEYIVVSDQLSADMYAKQFAEIDRVNRIIGFSFLKKGIVVAIMEDGSTSIPDELLRQADWVTAVITGADADHYRDKLIQACEHPYINCIANPTGRIIGQPEPDSLDWSQIFKKASQTGTALEVNAQPQHLDLTDHLLKGATEKGVKIVINSSAQLCSHYDYMQMGIIMARRGWCSRENVLNTRHWEDVEHFKQAAAANAKVKLH</sequence>
<dbReference type="InterPro" id="IPR002008">
    <property type="entry name" value="DNA_pol_X_beta-like"/>
</dbReference>
<dbReference type="InterPro" id="IPR016195">
    <property type="entry name" value="Pol/histidinol_Pase-like"/>
</dbReference>
<evidence type="ECO:0000313" key="4">
    <source>
        <dbReference type="EMBL" id="SDF66823.1"/>
    </source>
</evidence>
<dbReference type="PANTHER" id="PTHR11276:SF28">
    <property type="entry name" value="DNA POLYMERASE LAMBDA"/>
    <property type="match status" value="1"/>
</dbReference>
<dbReference type="SMART" id="SM00483">
    <property type="entry name" value="POLXc"/>
    <property type="match status" value="1"/>
</dbReference>
<dbReference type="InterPro" id="IPR029398">
    <property type="entry name" value="PolB_thumb"/>
</dbReference>
<dbReference type="PRINTS" id="PR00870">
    <property type="entry name" value="DNAPOLXBETA"/>
</dbReference>
<dbReference type="InterPro" id="IPR022311">
    <property type="entry name" value="PolX-like"/>
</dbReference>
<dbReference type="SUPFAM" id="SSF89550">
    <property type="entry name" value="PHP domain-like"/>
    <property type="match status" value="1"/>
</dbReference>
<proteinExistence type="predicted"/>
<keyword evidence="2" id="KW-0548">Nucleotidyltransferase</keyword>
<feature type="domain" description="DNA-directed DNA polymerase X" evidence="3">
    <location>
        <begin position="27"/>
        <end position="326"/>
    </location>
</feature>
<dbReference type="SUPFAM" id="SSF81301">
    <property type="entry name" value="Nucleotidyltransferase"/>
    <property type="match status" value="1"/>
</dbReference>
<dbReference type="InterPro" id="IPR002054">
    <property type="entry name" value="DNA-dir_DNA_pol_X"/>
</dbReference>
<protein>
    <submittedName>
        <fullName evidence="4">DNA polymerase (Family 10)</fullName>
    </submittedName>
</protein>
<evidence type="ECO:0000313" key="5">
    <source>
        <dbReference type="Proteomes" id="UP000199045"/>
    </source>
</evidence>
<gene>
    <name evidence="4" type="ORF">SAMN04488121_102602</name>
</gene>
<dbReference type="GO" id="GO:0003677">
    <property type="term" value="F:DNA binding"/>
    <property type="evidence" value="ECO:0007669"/>
    <property type="project" value="InterPro"/>
</dbReference>
<evidence type="ECO:0000256" key="2">
    <source>
        <dbReference type="ARBA" id="ARBA00022695"/>
    </source>
</evidence>
<organism evidence="4 5">
    <name type="scientific">Chitinophaga filiformis</name>
    <name type="common">Myxococcus filiformis</name>
    <name type="synonym">Flexibacter filiformis</name>
    <dbReference type="NCBI Taxonomy" id="104663"/>
    <lineage>
        <taxon>Bacteria</taxon>
        <taxon>Pseudomonadati</taxon>
        <taxon>Bacteroidota</taxon>
        <taxon>Chitinophagia</taxon>
        <taxon>Chitinophagales</taxon>
        <taxon>Chitinophagaceae</taxon>
        <taxon>Chitinophaga</taxon>
    </lineage>
</organism>
<dbReference type="STRING" id="104663.SAMN04488121_102602"/>
<dbReference type="Gene3D" id="3.30.460.10">
    <property type="entry name" value="Beta Polymerase, domain 2"/>
    <property type="match status" value="1"/>
</dbReference>
<dbReference type="AlphaFoldDB" id="A0A1G7MYF3"/>
<dbReference type="EMBL" id="FNBN01000002">
    <property type="protein sequence ID" value="SDF66823.1"/>
    <property type="molecule type" value="Genomic_DNA"/>
</dbReference>
<dbReference type="InterPro" id="IPR022312">
    <property type="entry name" value="DNA_pol_X"/>
</dbReference>
<dbReference type="Pfam" id="PF14791">
    <property type="entry name" value="DNA_pol_B_thumb"/>
    <property type="match status" value="1"/>
</dbReference>
<dbReference type="Gene3D" id="1.10.150.20">
    <property type="entry name" value="5' to 3' exonuclease, C-terminal subdomain"/>
    <property type="match status" value="1"/>
</dbReference>
<evidence type="ECO:0000256" key="1">
    <source>
        <dbReference type="ARBA" id="ARBA00022679"/>
    </source>
</evidence>
<dbReference type="Proteomes" id="UP000199045">
    <property type="component" value="Unassembled WGS sequence"/>
</dbReference>
<reference evidence="4 5" key="1">
    <citation type="submission" date="2016-10" db="EMBL/GenBank/DDBJ databases">
        <authorList>
            <person name="de Groot N.N."/>
        </authorList>
    </citation>
    <scope>NUCLEOTIDE SEQUENCE [LARGE SCALE GENOMIC DNA]</scope>
    <source>
        <strain evidence="4 5">DSM 527</strain>
    </source>
</reference>
<dbReference type="GO" id="GO:0006281">
    <property type="term" value="P:DNA repair"/>
    <property type="evidence" value="ECO:0007669"/>
    <property type="project" value="InterPro"/>
</dbReference>
<accession>A0A1G7MYF3</accession>
<dbReference type="Gene3D" id="3.20.20.140">
    <property type="entry name" value="Metal-dependent hydrolases"/>
    <property type="match status" value="1"/>
</dbReference>
<dbReference type="Gene3D" id="3.30.210.10">
    <property type="entry name" value="DNA polymerase, thumb domain"/>
    <property type="match status" value="1"/>
</dbReference>
<name>A0A1G7MYF3_CHIFI</name>
<dbReference type="PANTHER" id="PTHR11276">
    <property type="entry name" value="DNA POLYMERASE TYPE-X FAMILY MEMBER"/>
    <property type="match status" value="1"/>
</dbReference>
<dbReference type="GO" id="GO:0003887">
    <property type="term" value="F:DNA-directed DNA polymerase activity"/>
    <property type="evidence" value="ECO:0007669"/>
    <property type="project" value="InterPro"/>
</dbReference>
<dbReference type="RefSeq" id="WP_089831097.1">
    <property type="nucleotide sequence ID" value="NZ_FNBN01000002.1"/>
</dbReference>
<dbReference type="PIRSF" id="PIRSF005047">
    <property type="entry name" value="UCP005047_YshC"/>
    <property type="match status" value="1"/>
</dbReference>
<dbReference type="InterPro" id="IPR037160">
    <property type="entry name" value="DNA_Pol_thumb_sf"/>
</dbReference>